<feature type="non-terminal residue" evidence="1">
    <location>
        <position position="67"/>
    </location>
</feature>
<dbReference type="EMBL" id="JAMKOV010000005">
    <property type="protein sequence ID" value="KAI8040146.1"/>
    <property type="molecule type" value="Genomic_DNA"/>
</dbReference>
<gene>
    <name evidence="1" type="ORF">M5D96_007576</name>
</gene>
<sequence>AVAVAVAIARCSGNYISCAHPRATFSTRKRSYRDKGAFLIYRSDRSQPYTAINVTQVGMGKTNLRQR</sequence>
<accession>A0A9Q0BQ66</accession>
<dbReference type="AlphaFoldDB" id="A0A9Q0BQ66"/>
<dbReference type="Proteomes" id="UP001059596">
    <property type="component" value="Unassembled WGS sequence"/>
</dbReference>
<keyword evidence="2" id="KW-1185">Reference proteome</keyword>
<organism evidence="1 2">
    <name type="scientific">Drosophila gunungcola</name>
    <name type="common">fruit fly</name>
    <dbReference type="NCBI Taxonomy" id="103775"/>
    <lineage>
        <taxon>Eukaryota</taxon>
        <taxon>Metazoa</taxon>
        <taxon>Ecdysozoa</taxon>
        <taxon>Arthropoda</taxon>
        <taxon>Hexapoda</taxon>
        <taxon>Insecta</taxon>
        <taxon>Pterygota</taxon>
        <taxon>Neoptera</taxon>
        <taxon>Endopterygota</taxon>
        <taxon>Diptera</taxon>
        <taxon>Brachycera</taxon>
        <taxon>Muscomorpha</taxon>
        <taxon>Ephydroidea</taxon>
        <taxon>Drosophilidae</taxon>
        <taxon>Drosophila</taxon>
        <taxon>Sophophora</taxon>
    </lineage>
</organism>
<protein>
    <submittedName>
        <fullName evidence="1">Uncharacterized protein</fullName>
    </submittedName>
</protein>
<comment type="caution">
    <text evidence="1">The sequence shown here is derived from an EMBL/GenBank/DDBJ whole genome shotgun (WGS) entry which is preliminary data.</text>
</comment>
<proteinExistence type="predicted"/>
<reference evidence="1" key="1">
    <citation type="journal article" date="2023" name="Genome Biol. Evol.">
        <title>Long-read-based Genome Assembly of Drosophila gunungcola Reveals Fewer Chemosensory Genes in Flower-breeding Species.</title>
        <authorList>
            <person name="Negi A."/>
            <person name="Liao B.Y."/>
            <person name="Yeh S.D."/>
        </authorList>
    </citation>
    <scope>NUCLEOTIDE SEQUENCE</scope>
    <source>
        <strain evidence="1">Sukarami</strain>
    </source>
</reference>
<name>A0A9Q0BQ66_9MUSC</name>
<evidence type="ECO:0000313" key="1">
    <source>
        <dbReference type="EMBL" id="KAI8040146.1"/>
    </source>
</evidence>
<evidence type="ECO:0000313" key="2">
    <source>
        <dbReference type="Proteomes" id="UP001059596"/>
    </source>
</evidence>